<dbReference type="Proteomes" id="UP000001542">
    <property type="component" value="Unassembled WGS sequence"/>
</dbReference>
<evidence type="ECO:0000313" key="2">
    <source>
        <dbReference type="EMBL" id="EAY13525.1"/>
    </source>
</evidence>
<dbReference type="VEuPathDB" id="TrichDB:TVAGG3_0319900"/>
<name>A2E1F8_TRIV3</name>
<organism evidence="2 3">
    <name type="scientific">Trichomonas vaginalis (strain ATCC PRA-98 / G3)</name>
    <dbReference type="NCBI Taxonomy" id="412133"/>
    <lineage>
        <taxon>Eukaryota</taxon>
        <taxon>Metamonada</taxon>
        <taxon>Parabasalia</taxon>
        <taxon>Trichomonadida</taxon>
        <taxon>Trichomonadidae</taxon>
        <taxon>Trichomonas</taxon>
    </lineage>
</organism>
<dbReference type="InParanoid" id="A2E1F8"/>
<reference evidence="2" key="2">
    <citation type="journal article" date="2007" name="Science">
        <title>Draft genome sequence of the sexually transmitted pathogen Trichomonas vaginalis.</title>
        <authorList>
            <person name="Carlton J.M."/>
            <person name="Hirt R.P."/>
            <person name="Silva J.C."/>
            <person name="Delcher A.L."/>
            <person name="Schatz M."/>
            <person name="Zhao Q."/>
            <person name="Wortman J.R."/>
            <person name="Bidwell S.L."/>
            <person name="Alsmark U.C.M."/>
            <person name="Besteiro S."/>
            <person name="Sicheritz-Ponten T."/>
            <person name="Noel C.J."/>
            <person name="Dacks J.B."/>
            <person name="Foster P.G."/>
            <person name="Simillion C."/>
            <person name="Van de Peer Y."/>
            <person name="Miranda-Saavedra D."/>
            <person name="Barton G.J."/>
            <person name="Westrop G.D."/>
            <person name="Mueller S."/>
            <person name="Dessi D."/>
            <person name="Fiori P.L."/>
            <person name="Ren Q."/>
            <person name="Paulsen I."/>
            <person name="Zhang H."/>
            <person name="Bastida-Corcuera F.D."/>
            <person name="Simoes-Barbosa A."/>
            <person name="Brown M.T."/>
            <person name="Hayes R.D."/>
            <person name="Mukherjee M."/>
            <person name="Okumura C.Y."/>
            <person name="Schneider R."/>
            <person name="Smith A.J."/>
            <person name="Vanacova S."/>
            <person name="Villalvazo M."/>
            <person name="Haas B.J."/>
            <person name="Pertea M."/>
            <person name="Feldblyum T.V."/>
            <person name="Utterback T.R."/>
            <person name="Shu C.L."/>
            <person name="Osoegawa K."/>
            <person name="de Jong P.J."/>
            <person name="Hrdy I."/>
            <person name="Horvathova L."/>
            <person name="Zubacova Z."/>
            <person name="Dolezal P."/>
            <person name="Malik S.B."/>
            <person name="Logsdon J.M. Jr."/>
            <person name="Henze K."/>
            <person name="Gupta A."/>
            <person name="Wang C.C."/>
            <person name="Dunne R.L."/>
            <person name="Upcroft J.A."/>
            <person name="Upcroft P."/>
            <person name="White O."/>
            <person name="Salzberg S.L."/>
            <person name="Tang P."/>
            <person name="Chiu C.-H."/>
            <person name="Lee Y.-S."/>
            <person name="Embley T.M."/>
            <person name="Coombs G.H."/>
            <person name="Mottram J.C."/>
            <person name="Tachezy J."/>
            <person name="Fraser-Liggett C.M."/>
            <person name="Johnson P.J."/>
        </authorList>
    </citation>
    <scope>NUCLEOTIDE SEQUENCE [LARGE SCALE GENOMIC DNA]</scope>
    <source>
        <strain evidence="2">G3</strain>
    </source>
</reference>
<feature type="compositionally biased region" description="Basic and acidic residues" evidence="1">
    <location>
        <begin position="570"/>
        <end position="581"/>
    </location>
</feature>
<proteinExistence type="predicted"/>
<feature type="compositionally biased region" description="Basic and acidic residues" evidence="1">
    <location>
        <begin position="508"/>
        <end position="518"/>
    </location>
</feature>
<feature type="compositionally biased region" description="Polar residues" evidence="1">
    <location>
        <begin position="542"/>
        <end position="555"/>
    </location>
</feature>
<keyword evidence="3" id="KW-1185">Reference proteome</keyword>
<dbReference type="KEGG" id="tva:4771504"/>
<reference evidence="2" key="1">
    <citation type="submission" date="2006-10" db="EMBL/GenBank/DDBJ databases">
        <authorList>
            <person name="Amadeo P."/>
            <person name="Zhao Q."/>
            <person name="Wortman J."/>
            <person name="Fraser-Liggett C."/>
            <person name="Carlton J."/>
        </authorList>
    </citation>
    <scope>NUCLEOTIDE SEQUENCE</scope>
    <source>
        <strain evidence="2">G3</strain>
    </source>
</reference>
<accession>A2E1F8</accession>
<feature type="region of interest" description="Disordered" evidence="1">
    <location>
        <begin position="469"/>
        <end position="738"/>
    </location>
</feature>
<dbReference type="EMBL" id="DS113284">
    <property type="protein sequence ID" value="EAY13525.1"/>
    <property type="molecule type" value="Genomic_DNA"/>
</dbReference>
<feature type="compositionally biased region" description="Basic and acidic residues" evidence="1">
    <location>
        <begin position="598"/>
        <end position="609"/>
    </location>
</feature>
<dbReference type="SMR" id="A2E1F8"/>
<feature type="compositionally biased region" description="Polar residues" evidence="1">
    <location>
        <begin position="481"/>
        <end position="492"/>
    </location>
</feature>
<evidence type="ECO:0000313" key="3">
    <source>
        <dbReference type="Proteomes" id="UP000001542"/>
    </source>
</evidence>
<sequence>MSDCCLKQEYNIDQMICEIREGLNITTSSINVDNKVIEDYSKQYTGNFQRLQEEIGNNKEDNAFYTIPVISEIEKFKNAHKNLKFCMIHNNDMKLSEYENNRDLNTLNENQKKENNNILHTKLFSSNLKIKPFKSLKLADPNPKELSELYQTNITKFYEILQQKILKLVKFQNFYDKTVNLFENLSYTQRLEDLGKTHYYESKFYKFLSADSQKKLNNELSELKGSWNCDNKFDENVIYVIKKQFFDEIDQANYIQLLFMYYVIEHHCSDFICPYITAIFEDLKQKISNNLSYQNAIEIEKEDFGDLFNFAMVLVSHVHECPGIKKFLSNLNVSLQNFLDANEKENYLLYFINSLREEHIFNQIHLTLVERFTHRVLADICFVFPPIGMLVTSPHSTNERIKKESKEIIKFGPLDSFLNRLMSNVNYKMKVEYQEEILSEVLSKLYRKIGEPFKPNLVLPKVFDPQQKQQVVKKKSKEIPRQSQQSLPNSRQVKSEEIINVNQQNHLDSPKPKKEPESPKQNQPPLLVFNVSKSAETFKPKPNQNEPESPKQTPLQYLDVDIVDPQNEPESPKPKPAESPKQKKGPTLLVFNVSKPTDSPKPKQVESPKPKAPQYLEVNVTNSQNEPASPKPKQPTVLVFNVSKPDESPKPKQSQQNKPVESPKPEQETGSPKPAKSSKLANRISLIASAVQPIRPISHVQQHREQTQETPGSDESEMVHRPMRATKRRPRTKKESSE</sequence>
<dbReference type="RefSeq" id="XP_001325748.1">
    <property type="nucleotide sequence ID" value="XM_001325713.1"/>
</dbReference>
<protein>
    <submittedName>
        <fullName evidence="2">Uncharacterized protein</fullName>
    </submittedName>
</protein>
<feature type="compositionally biased region" description="Basic residues" evidence="1">
    <location>
        <begin position="721"/>
        <end position="732"/>
    </location>
</feature>
<dbReference type="VEuPathDB" id="TrichDB:TVAG_343540"/>
<gene>
    <name evidence="2" type="ORF">TVAG_343540</name>
</gene>
<dbReference type="AlphaFoldDB" id="A2E1F8"/>
<evidence type="ECO:0000256" key="1">
    <source>
        <dbReference type="SAM" id="MobiDB-lite"/>
    </source>
</evidence>
<dbReference type="STRING" id="5722.A2E1F8"/>